<dbReference type="InterPro" id="IPR018702">
    <property type="entry name" value="DUF2207"/>
</dbReference>
<reference evidence="4" key="1">
    <citation type="submission" date="2021-02" db="EMBL/GenBank/DDBJ databases">
        <title>Natronoglycomyces albus gen. nov., sp. nov, a haloalkaliphilic actinobacterium from a soda solonchak soil.</title>
        <authorList>
            <person name="Sorokin D.Y."/>
            <person name="Khijniak T.V."/>
            <person name="Zakharycheva A.P."/>
            <person name="Boueva O.V."/>
            <person name="Ariskina E.V."/>
            <person name="Hahnke R.L."/>
            <person name="Bunk B."/>
            <person name="Sproer C."/>
            <person name="Schumann P."/>
            <person name="Evtushenko L.I."/>
            <person name="Kublanov I.V."/>
        </authorList>
    </citation>
    <scope>NUCLEOTIDE SEQUENCE</scope>
    <source>
        <strain evidence="4">DSM 106290</strain>
    </source>
</reference>
<evidence type="ECO:0000256" key="1">
    <source>
        <dbReference type="SAM" id="MobiDB-lite"/>
    </source>
</evidence>
<keyword evidence="5" id="KW-1185">Reference proteome</keyword>
<evidence type="ECO:0000313" key="4">
    <source>
        <dbReference type="EMBL" id="QSB05256.1"/>
    </source>
</evidence>
<keyword evidence="2" id="KW-0812">Transmembrane</keyword>
<gene>
    <name evidence="4" type="ORF">JQS30_16120</name>
</gene>
<keyword evidence="2" id="KW-1133">Transmembrane helix</keyword>
<protein>
    <submittedName>
        <fullName evidence="4">DUF2207 domain-containing protein</fullName>
    </submittedName>
</protein>
<dbReference type="AlphaFoldDB" id="A0A895XRR7"/>
<organism evidence="4 5">
    <name type="scientific">Natronoglycomyces albus</name>
    <dbReference type="NCBI Taxonomy" id="2811108"/>
    <lineage>
        <taxon>Bacteria</taxon>
        <taxon>Bacillati</taxon>
        <taxon>Actinomycetota</taxon>
        <taxon>Actinomycetes</taxon>
        <taxon>Glycomycetales</taxon>
        <taxon>Glycomycetaceae</taxon>
        <taxon>Natronoglycomyces</taxon>
    </lineage>
</organism>
<name>A0A895XRR7_9ACTN</name>
<feature type="compositionally biased region" description="Basic residues" evidence="1">
    <location>
        <begin position="1"/>
        <end position="14"/>
    </location>
</feature>
<evidence type="ECO:0000256" key="2">
    <source>
        <dbReference type="SAM" id="Phobius"/>
    </source>
</evidence>
<sequence length="405" mass="42441">MAKRRHRDGFRRRPTANSIPPTSAGGYQRAQGHGEATAPRQTRPRTAAWRHRIGATFSSPPYPGYVKAALVLLVIFSLVAAAVSLTRFASQMVAHFGEPTTSVEHVDIDLTVTESGTARIVETFTYDYAEAAGQGMRRHLPHSGAIGEAGWHDLGLTNVSARSLEEPMPVDIRPGSTETYIEVGDFEAEPTLTGRHRFEIAYTYERLVVHDGDDVSLNFDAIGRGWVIDIQSVAVTVRTPGQPPKGAFADPPMRAGCRAWQGNYSEPCDEITFEHPEDGLGVRFTHGLIEPGGALNTWVTLEESSVVNVPAPRPAEEPTSSAFAMAPETRALLAHLGWLALAGGFLTVAATAWSTLSQRRASVRWVAAPVSVAGGTAGADLSGAGGAGAGGGGGGGGGAGGGGGG</sequence>
<feature type="transmembrane region" description="Helical" evidence="2">
    <location>
        <begin position="332"/>
        <end position="353"/>
    </location>
</feature>
<accession>A0A895XRR7</accession>
<dbReference type="EMBL" id="CP070496">
    <property type="protein sequence ID" value="QSB05256.1"/>
    <property type="molecule type" value="Genomic_DNA"/>
</dbReference>
<dbReference type="Proteomes" id="UP000662939">
    <property type="component" value="Chromosome"/>
</dbReference>
<evidence type="ECO:0000259" key="3">
    <source>
        <dbReference type="Pfam" id="PF09972"/>
    </source>
</evidence>
<dbReference type="Pfam" id="PF09972">
    <property type="entry name" value="DUF2207"/>
    <property type="match status" value="1"/>
</dbReference>
<feature type="transmembrane region" description="Helical" evidence="2">
    <location>
        <begin position="65"/>
        <end position="85"/>
    </location>
</feature>
<proteinExistence type="predicted"/>
<evidence type="ECO:0000313" key="5">
    <source>
        <dbReference type="Proteomes" id="UP000662939"/>
    </source>
</evidence>
<dbReference type="RefSeq" id="WP_213171260.1">
    <property type="nucleotide sequence ID" value="NZ_CP070496.1"/>
</dbReference>
<feature type="region of interest" description="Disordered" evidence="1">
    <location>
        <begin position="1"/>
        <end position="46"/>
    </location>
</feature>
<dbReference type="KEGG" id="nav:JQS30_16120"/>
<feature type="domain" description="DUF2207" evidence="3">
    <location>
        <begin position="103"/>
        <end position="246"/>
    </location>
</feature>
<keyword evidence="2" id="KW-0472">Membrane</keyword>